<dbReference type="InParanoid" id="A0A1S3KA22"/>
<dbReference type="GeneID" id="106180125"/>
<feature type="region of interest" description="Disordered" evidence="1">
    <location>
        <begin position="209"/>
        <end position="267"/>
    </location>
</feature>
<dbReference type="InterPro" id="IPR013783">
    <property type="entry name" value="Ig-like_fold"/>
</dbReference>
<proteinExistence type="predicted"/>
<dbReference type="Proteomes" id="UP000085678">
    <property type="component" value="Unplaced"/>
</dbReference>
<reference evidence="3" key="1">
    <citation type="submission" date="2025-08" db="UniProtKB">
        <authorList>
            <consortium name="RefSeq"/>
        </authorList>
    </citation>
    <scope>IDENTIFICATION</scope>
    <source>
        <tissue evidence="3">Gonads</tissue>
    </source>
</reference>
<name>A0A1S3KA22_LINAN</name>
<accession>A0A1S3KA22</accession>
<sequence length="290" mass="31477">MKLFTQLVLNDLAITSSANSIQDDITYKPVEPFQRSDSGGLFTVKNLPTSTSGSEPPDLYPPGRIYDLVLVAVNTEDKTVTLSWTATGDDLDQGNASSYIIRYSTSVSQLRLNFSNTYILLDKDLIQGKLDSPLPAGAKETFLVQFNQTVKSNITYFIALLALDDKNQTGQLSNIVSVSFVYSYPLPPAAPVTSTEATTEAITTTTVYTTQESTTNEPTTHGRTTEPTSQEITTTESTTQASTTFEPTTLEITTTEPTTQEATTTEPKSNIVSVSFVYSNPFPSPDIATT</sequence>
<dbReference type="RefSeq" id="XP_013419478.1">
    <property type="nucleotide sequence ID" value="XM_013564024.1"/>
</dbReference>
<dbReference type="OrthoDB" id="6083221at2759"/>
<evidence type="ECO:0000313" key="2">
    <source>
        <dbReference type="Proteomes" id="UP000085678"/>
    </source>
</evidence>
<gene>
    <name evidence="3" type="primary">LOC106180125</name>
</gene>
<dbReference type="AlphaFoldDB" id="A0A1S3KA22"/>
<evidence type="ECO:0000313" key="3">
    <source>
        <dbReference type="RefSeq" id="XP_013419478.1"/>
    </source>
</evidence>
<dbReference type="Gene3D" id="2.60.40.10">
    <property type="entry name" value="Immunoglobulins"/>
    <property type="match status" value="1"/>
</dbReference>
<protein>
    <submittedName>
        <fullName evidence="3">Calcium-activated chloride channel regulator 1-like</fullName>
    </submittedName>
</protein>
<dbReference type="KEGG" id="lak:106180125"/>
<evidence type="ECO:0000256" key="1">
    <source>
        <dbReference type="SAM" id="MobiDB-lite"/>
    </source>
</evidence>
<organism evidence="2 3">
    <name type="scientific">Lingula anatina</name>
    <name type="common">Brachiopod</name>
    <name type="synonym">Lingula unguis</name>
    <dbReference type="NCBI Taxonomy" id="7574"/>
    <lineage>
        <taxon>Eukaryota</taxon>
        <taxon>Metazoa</taxon>
        <taxon>Spiralia</taxon>
        <taxon>Lophotrochozoa</taxon>
        <taxon>Brachiopoda</taxon>
        <taxon>Linguliformea</taxon>
        <taxon>Lingulata</taxon>
        <taxon>Lingulida</taxon>
        <taxon>Linguloidea</taxon>
        <taxon>Lingulidae</taxon>
        <taxon>Lingula</taxon>
    </lineage>
</organism>
<dbReference type="STRING" id="7574.A0A1S3KA22"/>
<keyword evidence="2" id="KW-1185">Reference proteome</keyword>